<sequence>MYKKSLCVVILAAGNSSRFGANKLLYPINNIPMYQYTLNLIKKLNPKQTILVTKYPEITKKIDPNIIVVPNYDTHLGQSHSMQLAIKASQQLSSADNINNNNIDGYLFIVCDQPFLTFASLNKLYQTWQKKDNICALSHKGKRGNPVIFAQKYVPELLAIQGDKGGRIVIQKHLDELTLVEVNSAKELIDIDTLSILNELQD</sequence>
<evidence type="ECO:0000313" key="3">
    <source>
        <dbReference type="Proteomes" id="UP000255234"/>
    </source>
</evidence>
<dbReference type="AlphaFoldDB" id="A0A378NQN0"/>
<dbReference type="PANTHER" id="PTHR43777:SF1">
    <property type="entry name" value="MOLYBDENUM COFACTOR CYTIDYLYLTRANSFERASE"/>
    <property type="match status" value="1"/>
</dbReference>
<dbReference type="Pfam" id="PF12804">
    <property type="entry name" value="NTP_transf_3"/>
    <property type="match status" value="1"/>
</dbReference>
<dbReference type="RefSeq" id="WP_115150911.1">
    <property type="nucleotide sequence ID" value="NZ_UGPP01000001.1"/>
</dbReference>
<dbReference type="InterPro" id="IPR025877">
    <property type="entry name" value="MobA-like_NTP_Trfase"/>
</dbReference>
<evidence type="ECO:0000313" key="2">
    <source>
        <dbReference type="EMBL" id="STY70176.1"/>
    </source>
</evidence>
<proteinExistence type="predicted"/>
<feature type="domain" description="MobA-like NTP transferase" evidence="1">
    <location>
        <begin position="8"/>
        <end position="175"/>
    </location>
</feature>
<dbReference type="Proteomes" id="UP000255234">
    <property type="component" value="Unassembled WGS sequence"/>
</dbReference>
<reference evidence="2 3" key="1">
    <citation type="submission" date="2018-06" db="EMBL/GenBank/DDBJ databases">
        <authorList>
            <consortium name="Pathogen Informatics"/>
            <person name="Doyle S."/>
        </authorList>
    </citation>
    <scope>NUCLEOTIDE SEQUENCE [LARGE SCALE GENOMIC DNA]</scope>
    <source>
        <strain evidence="2 3">NCTC10571</strain>
    </source>
</reference>
<dbReference type="EMBL" id="UGPP01000001">
    <property type="protein sequence ID" value="STY70176.1"/>
    <property type="molecule type" value="Genomic_DNA"/>
</dbReference>
<dbReference type="Gene3D" id="3.90.550.10">
    <property type="entry name" value="Spore Coat Polysaccharide Biosynthesis Protein SpsA, Chain A"/>
    <property type="match status" value="1"/>
</dbReference>
<evidence type="ECO:0000259" key="1">
    <source>
        <dbReference type="Pfam" id="PF12804"/>
    </source>
</evidence>
<dbReference type="InterPro" id="IPR029044">
    <property type="entry name" value="Nucleotide-diphossugar_trans"/>
</dbReference>
<gene>
    <name evidence="2" type="ORF">NCTC10571_00289</name>
</gene>
<dbReference type="GO" id="GO:0016779">
    <property type="term" value="F:nucleotidyltransferase activity"/>
    <property type="evidence" value="ECO:0007669"/>
    <property type="project" value="UniProtKB-ARBA"/>
</dbReference>
<dbReference type="SUPFAM" id="SSF53448">
    <property type="entry name" value="Nucleotide-diphospho-sugar transferases"/>
    <property type="match status" value="1"/>
</dbReference>
<dbReference type="PANTHER" id="PTHR43777">
    <property type="entry name" value="MOLYBDENUM COFACTOR CYTIDYLYLTRANSFERASE"/>
    <property type="match status" value="1"/>
</dbReference>
<dbReference type="CDD" id="cd04182">
    <property type="entry name" value="GT_2_like_f"/>
    <property type="match status" value="1"/>
</dbReference>
<name>A0A378NQN0_9FIRM</name>
<accession>A0A378NQN0</accession>
<organism evidence="2 3">
    <name type="scientific">Megamonas hypermegale</name>
    <dbReference type="NCBI Taxonomy" id="158847"/>
    <lineage>
        <taxon>Bacteria</taxon>
        <taxon>Bacillati</taxon>
        <taxon>Bacillota</taxon>
        <taxon>Negativicutes</taxon>
        <taxon>Selenomonadales</taxon>
        <taxon>Selenomonadaceae</taxon>
        <taxon>Megamonas</taxon>
    </lineage>
</organism>
<protein>
    <submittedName>
        <fullName evidence="2">Molybdopterin-guanine dinucleotide biosynthesis protein MobA</fullName>
    </submittedName>
</protein>